<protein>
    <recommendedName>
        <fullName evidence="3">CENP-V/GFA domain-containing protein</fullName>
    </recommendedName>
</protein>
<dbReference type="AlphaFoldDB" id="A0A1I5SQK7"/>
<evidence type="ECO:0000313" key="1">
    <source>
        <dbReference type="EMBL" id="SFP73074.1"/>
    </source>
</evidence>
<reference evidence="1 2" key="1">
    <citation type="submission" date="2016-10" db="EMBL/GenBank/DDBJ databases">
        <authorList>
            <person name="de Groot N.N."/>
        </authorList>
    </citation>
    <scope>NUCLEOTIDE SEQUENCE [LARGE SCALE GENOMIC DNA]</scope>
    <source>
        <strain evidence="1 2">DSM 15893</strain>
    </source>
</reference>
<dbReference type="InterPro" id="IPR046149">
    <property type="entry name" value="DUF6151"/>
</dbReference>
<organism evidence="1 2">
    <name type="scientific">Enterovibrio norvegicus DSM 15893</name>
    <dbReference type="NCBI Taxonomy" id="1121869"/>
    <lineage>
        <taxon>Bacteria</taxon>
        <taxon>Pseudomonadati</taxon>
        <taxon>Pseudomonadota</taxon>
        <taxon>Gammaproteobacteria</taxon>
        <taxon>Vibrionales</taxon>
        <taxon>Vibrionaceae</taxon>
        <taxon>Enterovibrio</taxon>
    </lineage>
</organism>
<proteinExistence type="predicted"/>
<dbReference type="Gene3D" id="2.170.150.70">
    <property type="match status" value="1"/>
</dbReference>
<dbReference type="EMBL" id="FOWR01000022">
    <property type="protein sequence ID" value="SFP73074.1"/>
    <property type="molecule type" value="Genomic_DNA"/>
</dbReference>
<dbReference type="Proteomes" id="UP000182692">
    <property type="component" value="Unassembled WGS sequence"/>
</dbReference>
<dbReference type="Pfam" id="PF19648">
    <property type="entry name" value="DUF6151"/>
    <property type="match status" value="1"/>
</dbReference>
<evidence type="ECO:0008006" key="3">
    <source>
        <dbReference type="Google" id="ProtNLM"/>
    </source>
</evidence>
<name>A0A1I5SQK7_9GAMM</name>
<accession>A0A1I5SQK7</accession>
<gene>
    <name evidence="1" type="ORF">SAMN03084138_02972</name>
</gene>
<dbReference type="GeneID" id="35870499"/>
<evidence type="ECO:0000313" key="2">
    <source>
        <dbReference type="Proteomes" id="UP000182692"/>
    </source>
</evidence>
<dbReference type="STRING" id="1121869.SAMN03084138_02972"/>
<sequence>MTDLSLQCDCGALKGTVKNVSPKKGNHMVCYCDDCQGFAKYIGNEEKWLDEFGGTDLFQLAPSQVEIYQGADQLRCMRMTPKGVYRFYTACCHSPIVNTISRKMPFAGIPLTALQGEGKEAAVGPVKCYVMGKFAKGTPPTNPHPKFSFASLAAMMSFMLKNKIQGNNVPTPFFKDNGQAVAKPDKRD</sequence>
<dbReference type="RefSeq" id="WP_074927505.1">
    <property type="nucleotide sequence ID" value="NZ_FOWR01000022.1"/>
</dbReference>
<dbReference type="OrthoDB" id="5500342at2"/>